<comment type="caution">
    <text evidence="3">The sequence shown here is derived from an EMBL/GenBank/DDBJ whole genome shotgun (WGS) entry which is preliminary data.</text>
</comment>
<dbReference type="Proteomes" id="UP000433181">
    <property type="component" value="Unassembled WGS sequence"/>
</dbReference>
<evidence type="ECO:0000313" key="3">
    <source>
        <dbReference type="EMBL" id="MSU08574.1"/>
    </source>
</evidence>
<dbReference type="SMART" id="SM00893">
    <property type="entry name" value="ETF"/>
    <property type="match status" value="1"/>
</dbReference>
<evidence type="ECO:0000313" key="4">
    <source>
        <dbReference type="Proteomes" id="UP000433181"/>
    </source>
</evidence>
<keyword evidence="4" id="KW-1185">Reference proteome</keyword>
<dbReference type="PIRSF" id="PIRSF000090">
    <property type="entry name" value="Beta-ETF"/>
    <property type="match status" value="1"/>
</dbReference>
<dbReference type="InterPro" id="IPR014730">
    <property type="entry name" value="ETF_a/b_N"/>
</dbReference>
<reference evidence="3 4" key="1">
    <citation type="submission" date="2019-08" db="EMBL/GenBank/DDBJ databases">
        <title>In-depth cultivation of the pig gut microbiome towards novel bacterial diversity and tailored functional studies.</title>
        <authorList>
            <person name="Wylensek D."/>
            <person name="Hitch T.C.A."/>
            <person name="Clavel T."/>
        </authorList>
    </citation>
    <scope>NUCLEOTIDE SEQUENCE [LARGE SCALE GENOMIC DNA]</scope>
    <source>
        <strain evidence="3 4">WCA-693-APC-5D-A</strain>
    </source>
</reference>
<dbReference type="Pfam" id="PF01012">
    <property type="entry name" value="ETF"/>
    <property type="match status" value="1"/>
</dbReference>
<feature type="domain" description="Electron transfer flavoprotein alpha/beta-subunit N-terminal" evidence="2">
    <location>
        <begin position="22"/>
        <end position="213"/>
    </location>
</feature>
<proteinExistence type="predicted"/>
<dbReference type="GO" id="GO:0009055">
    <property type="term" value="F:electron transfer activity"/>
    <property type="evidence" value="ECO:0007669"/>
    <property type="project" value="InterPro"/>
</dbReference>
<evidence type="ECO:0000256" key="1">
    <source>
        <dbReference type="ARBA" id="ARBA00042002"/>
    </source>
</evidence>
<dbReference type="InterPro" id="IPR012255">
    <property type="entry name" value="ETF_b"/>
</dbReference>
<evidence type="ECO:0000259" key="2">
    <source>
        <dbReference type="SMART" id="SM00893"/>
    </source>
</evidence>
<dbReference type="PANTHER" id="PTHR21294">
    <property type="entry name" value="ELECTRON TRANSFER FLAVOPROTEIN BETA-SUBUNIT"/>
    <property type="match status" value="1"/>
</dbReference>
<protein>
    <recommendedName>
        <fullName evidence="1">Electron transfer flavoprotein small subunit</fullName>
    </recommendedName>
</protein>
<dbReference type="RefSeq" id="WP_154406740.1">
    <property type="nucleotide sequence ID" value="NZ_JBJDWX010000018.1"/>
</dbReference>
<dbReference type="EMBL" id="VUNR01000009">
    <property type="protein sequence ID" value="MSU08574.1"/>
    <property type="molecule type" value="Genomic_DNA"/>
</dbReference>
<gene>
    <name evidence="3" type="ORF">FYJ84_06205</name>
</gene>
<dbReference type="PANTHER" id="PTHR21294:SF17">
    <property type="entry name" value="PROTEIN FIXA"/>
    <property type="match status" value="1"/>
</dbReference>
<dbReference type="InterPro" id="IPR033948">
    <property type="entry name" value="ETF_beta_N"/>
</dbReference>
<accession>A0A6I2UGB0</accession>
<dbReference type="InterPro" id="IPR014729">
    <property type="entry name" value="Rossmann-like_a/b/a_fold"/>
</dbReference>
<dbReference type="AlphaFoldDB" id="A0A6I2UGB0"/>
<name>A0A6I2UGB0_9FIRM</name>
<dbReference type="SUPFAM" id="SSF52402">
    <property type="entry name" value="Adenine nucleotide alpha hydrolases-like"/>
    <property type="match status" value="1"/>
</dbReference>
<dbReference type="CDD" id="cd01714">
    <property type="entry name" value="ETF_beta"/>
    <property type="match status" value="1"/>
</dbReference>
<sequence>MEILVCIKQVPGSNKVEVDPVTGVLKRNGADSKMNPYDLYALECGMKLKEQYGGRVSVITMGPPPAATIIREAFAMGADEGALISDRAFGGADVLATSYTLAQGIKKMGNFDVIICGLQTTDGDTAQVGPEVSEALDIPCVCNVAKIDKVEDNAIFVDMEMAHEFEQLKVQFPCLITVKKDILQPRLPSYKLKKATEKREIAVYGLKDMEDQDKNHYGLSGSATQVQRIFPPVSDKEQETWTGSGAELADKLHGKLKQLKFIS</sequence>
<dbReference type="Gene3D" id="3.40.50.620">
    <property type="entry name" value="HUPs"/>
    <property type="match status" value="1"/>
</dbReference>
<dbReference type="GeneID" id="96778506"/>
<organism evidence="3 4">
    <name type="scientific">Anaerovibrio slackiae</name>
    <dbReference type="NCBI Taxonomy" id="2652309"/>
    <lineage>
        <taxon>Bacteria</taxon>
        <taxon>Bacillati</taxon>
        <taxon>Bacillota</taxon>
        <taxon>Negativicutes</taxon>
        <taxon>Selenomonadales</taxon>
        <taxon>Selenomonadaceae</taxon>
        <taxon>Anaerovibrio</taxon>
    </lineage>
</organism>